<reference evidence="2 3" key="1">
    <citation type="submission" date="2019-09" db="EMBL/GenBank/DDBJ databases">
        <title>Goodfellowia gen. nov., a new genus of the Pseudonocardineae related to Actinoalloteichus, containing Goodfellowia coeruleoviolacea gen. nov., comb. nov. gen. nov., comb. nov.</title>
        <authorList>
            <person name="Labeda D."/>
        </authorList>
    </citation>
    <scope>NUCLEOTIDE SEQUENCE [LARGE SCALE GENOMIC DNA]</scope>
    <source>
        <strain evidence="2 3">AN110305</strain>
    </source>
</reference>
<dbReference type="SUPFAM" id="SSF53448">
    <property type="entry name" value="Nucleotide-diphospho-sugar transferases"/>
    <property type="match status" value="1"/>
</dbReference>
<dbReference type="AlphaFoldDB" id="A0A5B2WR62"/>
<name>A0A5B2WR62_9PSEU</name>
<dbReference type="PANTHER" id="PTHR43777:SF1">
    <property type="entry name" value="MOLYBDENUM COFACTOR CYTIDYLYLTRANSFERASE"/>
    <property type="match status" value="1"/>
</dbReference>
<comment type="caution">
    <text evidence="2">The sequence shown here is derived from an EMBL/GenBank/DDBJ whole genome shotgun (WGS) entry which is preliminary data.</text>
</comment>
<keyword evidence="3" id="KW-1185">Reference proteome</keyword>
<dbReference type="GO" id="GO:0016779">
    <property type="term" value="F:nucleotidyltransferase activity"/>
    <property type="evidence" value="ECO:0007669"/>
    <property type="project" value="UniProtKB-ARBA"/>
</dbReference>
<evidence type="ECO:0000259" key="1">
    <source>
        <dbReference type="Pfam" id="PF12804"/>
    </source>
</evidence>
<sequence>MAGLLLAAGGGRRFGGPKALVEHRGQLFVEAAAAALAGGGCAPVVVVLGASAAEVRERADLSDAVLVDNPEWVSGMGSSLRAGLAVLADAPVDAVLVLPVDTPGVTAAAVRRVAAHTSPDALVRASYKGRPGHPVLIGRAHWAGVAELAVGDAGARDYLRRNPVLDVPCADVASGEDVDRPEDLPS</sequence>
<feature type="domain" description="MobA-like NTP transferase" evidence="1">
    <location>
        <begin position="3"/>
        <end position="162"/>
    </location>
</feature>
<dbReference type="Pfam" id="PF12804">
    <property type="entry name" value="NTP_transf_3"/>
    <property type="match status" value="1"/>
</dbReference>
<proteinExistence type="predicted"/>
<dbReference type="Proteomes" id="UP000323454">
    <property type="component" value="Unassembled WGS sequence"/>
</dbReference>
<dbReference type="InterPro" id="IPR025877">
    <property type="entry name" value="MobA-like_NTP_Trfase"/>
</dbReference>
<gene>
    <name evidence="2" type="ORF">F0L68_33815</name>
</gene>
<dbReference type="EMBL" id="VUOB01000070">
    <property type="protein sequence ID" value="KAA2253006.1"/>
    <property type="molecule type" value="Genomic_DNA"/>
</dbReference>
<dbReference type="PANTHER" id="PTHR43777">
    <property type="entry name" value="MOLYBDENUM COFACTOR CYTIDYLYLTRANSFERASE"/>
    <property type="match status" value="1"/>
</dbReference>
<evidence type="ECO:0000313" key="2">
    <source>
        <dbReference type="EMBL" id="KAA2253006.1"/>
    </source>
</evidence>
<dbReference type="InterPro" id="IPR029044">
    <property type="entry name" value="Nucleotide-diphossugar_trans"/>
</dbReference>
<dbReference type="Gene3D" id="3.90.550.10">
    <property type="entry name" value="Spore Coat Polysaccharide Biosynthesis Protein SpsA, Chain A"/>
    <property type="match status" value="1"/>
</dbReference>
<protein>
    <submittedName>
        <fullName evidence="2">NTP transferase domain-containing protein</fullName>
    </submittedName>
</protein>
<keyword evidence="2" id="KW-0808">Transferase</keyword>
<organism evidence="2 3">
    <name type="scientific">Solihabitans fulvus</name>
    <dbReference type="NCBI Taxonomy" id="1892852"/>
    <lineage>
        <taxon>Bacteria</taxon>
        <taxon>Bacillati</taxon>
        <taxon>Actinomycetota</taxon>
        <taxon>Actinomycetes</taxon>
        <taxon>Pseudonocardiales</taxon>
        <taxon>Pseudonocardiaceae</taxon>
        <taxon>Solihabitans</taxon>
    </lineage>
</organism>
<evidence type="ECO:0000313" key="3">
    <source>
        <dbReference type="Proteomes" id="UP000323454"/>
    </source>
</evidence>
<reference evidence="2 3" key="2">
    <citation type="submission" date="2019-09" db="EMBL/GenBank/DDBJ databases">
        <authorList>
            <person name="Jin C."/>
        </authorList>
    </citation>
    <scope>NUCLEOTIDE SEQUENCE [LARGE SCALE GENOMIC DNA]</scope>
    <source>
        <strain evidence="2 3">AN110305</strain>
    </source>
</reference>
<dbReference type="OrthoDB" id="4427994at2"/>
<accession>A0A5B2WR62</accession>